<sequence length="77" mass="9128">MYLKQVSRQQQKISVKIHSYLQQHRYSSNIVIATTYPTTTQQQMNHSLSRERKPTSILLEKKTNKEISTTIYIELNM</sequence>
<reference evidence="1" key="1">
    <citation type="submission" date="2014-12" db="EMBL/GenBank/DDBJ databases">
        <title>Insight into the proteome of Arion vulgaris.</title>
        <authorList>
            <person name="Aradska J."/>
            <person name="Bulat T."/>
            <person name="Smidak R."/>
            <person name="Sarate P."/>
            <person name="Gangsoo J."/>
            <person name="Sialana F."/>
            <person name="Bilban M."/>
            <person name="Lubec G."/>
        </authorList>
    </citation>
    <scope>NUCLEOTIDE SEQUENCE</scope>
    <source>
        <tissue evidence="1">Skin</tissue>
    </source>
</reference>
<dbReference type="EMBL" id="HACG01012233">
    <property type="protein sequence ID" value="CEK59098.1"/>
    <property type="molecule type" value="Transcribed_RNA"/>
</dbReference>
<evidence type="ECO:0000313" key="1">
    <source>
        <dbReference type="EMBL" id="CEK59098.1"/>
    </source>
</evidence>
<accession>A0A0B6YS92</accession>
<protein>
    <submittedName>
        <fullName evidence="1">Uncharacterized protein</fullName>
    </submittedName>
</protein>
<dbReference type="AlphaFoldDB" id="A0A0B6YS92"/>
<name>A0A0B6YS92_9EUPU</name>
<organism evidence="1">
    <name type="scientific">Arion vulgaris</name>
    <dbReference type="NCBI Taxonomy" id="1028688"/>
    <lineage>
        <taxon>Eukaryota</taxon>
        <taxon>Metazoa</taxon>
        <taxon>Spiralia</taxon>
        <taxon>Lophotrochozoa</taxon>
        <taxon>Mollusca</taxon>
        <taxon>Gastropoda</taxon>
        <taxon>Heterobranchia</taxon>
        <taxon>Euthyneura</taxon>
        <taxon>Panpulmonata</taxon>
        <taxon>Eupulmonata</taxon>
        <taxon>Stylommatophora</taxon>
        <taxon>Helicina</taxon>
        <taxon>Arionoidea</taxon>
        <taxon>Arionidae</taxon>
        <taxon>Arion</taxon>
    </lineage>
</organism>
<proteinExistence type="predicted"/>
<gene>
    <name evidence="1" type="primary">ORF35194</name>
</gene>